<protein>
    <submittedName>
        <fullName evidence="2">Uncharacterized protein</fullName>
    </submittedName>
</protein>
<feature type="non-terminal residue" evidence="2">
    <location>
        <position position="1"/>
    </location>
</feature>
<sequence>IWQRVHCPYWCMPEGCSSSGLVHQTDLRSSPLCVSGQRGLPPSLTESTDSFIGPLLLESVVVQLLKQTDSEPVHDGCRAYFYTRGLSGRNLNPAPWFSVALIFYFALGEVFFRRYLQRLQGQMIGGFGAAIPGDL</sequence>
<keyword evidence="1" id="KW-1133">Transmembrane helix</keyword>
<keyword evidence="3" id="KW-1185">Reference proteome</keyword>
<reference evidence="2" key="1">
    <citation type="submission" date="2022-11" db="EMBL/GenBank/DDBJ databases">
        <title>Chromosome-level genome of Pogonophryne albipinna.</title>
        <authorList>
            <person name="Jo E."/>
        </authorList>
    </citation>
    <scope>NUCLEOTIDE SEQUENCE</scope>
    <source>
        <strain evidence="2">SGF0006</strain>
        <tissue evidence="2">Muscle</tissue>
    </source>
</reference>
<feature type="transmembrane region" description="Helical" evidence="1">
    <location>
        <begin position="94"/>
        <end position="112"/>
    </location>
</feature>
<accession>A0AAD6BPQ6</accession>
<evidence type="ECO:0000313" key="2">
    <source>
        <dbReference type="EMBL" id="KAJ4948791.1"/>
    </source>
</evidence>
<dbReference type="Proteomes" id="UP001219934">
    <property type="component" value="Unassembled WGS sequence"/>
</dbReference>
<keyword evidence="1" id="KW-0472">Membrane</keyword>
<dbReference type="EMBL" id="JAPTMU010000001">
    <property type="protein sequence ID" value="KAJ4948791.1"/>
    <property type="molecule type" value="Genomic_DNA"/>
</dbReference>
<evidence type="ECO:0000313" key="3">
    <source>
        <dbReference type="Proteomes" id="UP001219934"/>
    </source>
</evidence>
<evidence type="ECO:0000256" key="1">
    <source>
        <dbReference type="SAM" id="Phobius"/>
    </source>
</evidence>
<gene>
    <name evidence="2" type="ORF">JOQ06_020314</name>
</gene>
<organism evidence="2 3">
    <name type="scientific">Pogonophryne albipinna</name>
    <dbReference type="NCBI Taxonomy" id="1090488"/>
    <lineage>
        <taxon>Eukaryota</taxon>
        <taxon>Metazoa</taxon>
        <taxon>Chordata</taxon>
        <taxon>Craniata</taxon>
        <taxon>Vertebrata</taxon>
        <taxon>Euteleostomi</taxon>
        <taxon>Actinopterygii</taxon>
        <taxon>Neopterygii</taxon>
        <taxon>Teleostei</taxon>
        <taxon>Neoteleostei</taxon>
        <taxon>Acanthomorphata</taxon>
        <taxon>Eupercaria</taxon>
        <taxon>Perciformes</taxon>
        <taxon>Notothenioidei</taxon>
        <taxon>Pogonophryne</taxon>
    </lineage>
</organism>
<dbReference type="AlphaFoldDB" id="A0AAD6BPQ6"/>
<proteinExistence type="predicted"/>
<keyword evidence="1" id="KW-0812">Transmembrane</keyword>
<comment type="caution">
    <text evidence="2">The sequence shown here is derived from an EMBL/GenBank/DDBJ whole genome shotgun (WGS) entry which is preliminary data.</text>
</comment>
<feature type="non-terminal residue" evidence="2">
    <location>
        <position position="135"/>
    </location>
</feature>
<name>A0AAD6BPQ6_9TELE</name>